<reference evidence="1" key="1">
    <citation type="journal article" date="2020" name="Stud. Mycol.">
        <title>101 Dothideomycetes genomes: a test case for predicting lifestyles and emergence of pathogens.</title>
        <authorList>
            <person name="Haridas S."/>
            <person name="Albert R."/>
            <person name="Binder M."/>
            <person name="Bloem J."/>
            <person name="Labutti K."/>
            <person name="Salamov A."/>
            <person name="Andreopoulos B."/>
            <person name="Baker S."/>
            <person name="Barry K."/>
            <person name="Bills G."/>
            <person name="Bluhm B."/>
            <person name="Cannon C."/>
            <person name="Castanera R."/>
            <person name="Culley D."/>
            <person name="Daum C."/>
            <person name="Ezra D."/>
            <person name="Gonzalez J."/>
            <person name="Henrissat B."/>
            <person name="Kuo A."/>
            <person name="Liang C."/>
            <person name="Lipzen A."/>
            <person name="Lutzoni F."/>
            <person name="Magnuson J."/>
            <person name="Mondo S."/>
            <person name="Nolan M."/>
            <person name="Ohm R."/>
            <person name="Pangilinan J."/>
            <person name="Park H.-J."/>
            <person name="Ramirez L."/>
            <person name="Alfaro M."/>
            <person name="Sun H."/>
            <person name="Tritt A."/>
            <person name="Yoshinaga Y."/>
            <person name="Zwiers L.-H."/>
            <person name="Turgeon B."/>
            <person name="Goodwin S."/>
            <person name="Spatafora J."/>
            <person name="Crous P."/>
            <person name="Grigoriev I."/>
        </authorList>
    </citation>
    <scope>NUCLEOTIDE SEQUENCE</scope>
    <source>
        <strain evidence="1">CBS 379.55</strain>
    </source>
</reference>
<accession>A0A6A6JV15</accession>
<gene>
    <name evidence="1" type="ORF">EI97DRAFT_364074</name>
</gene>
<dbReference type="GeneID" id="54548173"/>
<dbReference type="OrthoDB" id="2014201at2759"/>
<dbReference type="SUPFAM" id="SSF53448">
    <property type="entry name" value="Nucleotide-diphospho-sugar transferases"/>
    <property type="match status" value="1"/>
</dbReference>
<name>A0A6A6JV15_WESOR</name>
<dbReference type="AlphaFoldDB" id="A0A6A6JV15"/>
<proteinExistence type="predicted"/>
<keyword evidence="2" id="KW-1185">Reference proteome</keyword>
<dbReference type="Gene3D" id="3.90.550.10">
    <property type="entry name" value="Spore Coat Polysaccharide Biosynthesis Protein SpsA, Chain A"/>
    <property type="match status" value="1"/>
</dbReference>
<dbReference type="InterPro" id="IPR002495">
    <property type="entry name" value="Glyco_trans_8"/>
</dbReference>
<evidence type="ECO:0000313" key="1">
    <source>
        <dbReference type="EMBL" id="KAF2280461.1"/>
    </source>
</evidence>
<sequence>GPKYAFATLLSGPSGDEDWAKDNYLTGTRLLAYQLLHNPQTRSKNKGIPFVVFVGENVSEAKRERLRKDGAVIKEVKPIHADWIKPAQREYNEVLSKLRLWEHTEYDRICLLDSDIVLNKPIDGVFDDPAVALQTTGTNRSAEIYKEDEGELPTTYAFAAAMETSPDHNYPPQVGNGDYIRDDNLNAGFMVFRPDKELFEHYMKILAQPDRFNSALPEQSLLNYAHRWSANMPWKPIGNTWNVNFPYTRDIEAGVASVHEKFWAPAHQEMKPWLEAWRYRMEGFFEAMDEL</sequence>
<protein>
    <submittedName>
        <fullName evidence="1">Putative glycosyl transferase family 8 family</fullName>
    </submittedName>
</protein>
<evidence type="ECO:0000313" key="2">
    <source>
        <dbReference type="Proteomes" id="UP000800097"/>
    </source>
</evidence>
<feature type="non-terminal residue" evidence="1">
    <location>
        <position position="1"/>
    </location>
</feature>
<dbReference type="InterPro" id="IPR050587">
    <property type="entry name" value="GNT1/Glycosyltrans_8"/>
</dbReference>
<dbReference type="EMBL" id="ML986485">
    <property type="protein sequence ID" value="KAF2280461.1"/>
    <property type="molecule type" value="Genomic_DNA"/>
</dbReference>
<organism evidence="1 2">
    <name type="scientific">Westerdykella ornata</name>
    <dbReference type="NCBI Taxonomy" id="318751"/>
    <lineage>
        <taxon>Eukaryota</taxon>
        <taxon>Fungi</taxon>
        <taxon>Dikarya</taxon>
        <taxon>Ascomycota</taxon>
        <taxon>Pezizomycotina</taxon>
        <taxon>Dothideomycetes</taxon>
        <taxon>Pleosporomycetidae</taxon>
        <taxon>Pleosporales</taxon>
        <taxon>Sporormiaceae</taxon>
        <taxon>Westerdykella</taxon>
    </lineage>
</organism>
<dbReference type="InterPro" id="IPR029044">
    <property type="entry name" value="Nucleotide-diphossugar_trans"/>
</dbReference>
<dbReference type="RefSeq" id="XP_033657999.1">
    <property type="nucleotide sequence ID" value="XM_033794998.1"/>
</dbReference>
<keyword evidence="1" id="KW-0808">Transferase</keyword>
<feature type="non-terminal residue" evidence="1">
    <location>
        <position position="291"/>
    </location>
</feature>
<dbReference type="Proteomes" id="UP000800097">
    <property type="component" value="Unassembled WGS sequence"/>
</dbReference>
<dbReference type="Pfam" id="PF01501">
    <property type="entry name" value="Glyco_transf_8"/>
    <property type="match status" value="1"/>
</dbReference>
<dbReference type="GO" id="GO:0016757">
    <property type="term" value="F:glycosyltransferase activity"/>
    <property type="evidence" value="ECO:0007669"/>
    <property type="project" value="InterPro"/>
</dbReference>
<dbReference type="PANTHER" id="PTHR11183">
    <property type="entry name" value="GLYCOGENIN SUBFAMILY MEMBER"/>
    <property type="match status" value="1"/>
</dbReference>